<dbReference type="EMBL" id="JACHCB010000010">
    <property type="protein sequence ID" value="MBB6111022.1"/>
    <property type="molecule type" value="Genomic_DNA"/>
</dbReference>
<reference evidence="2 3" key="1">
    <citation type="submission" date="2020-08" db="EMBL/GenBank/DDBJ databases">
        <title>Genomic Encyclopedia of Type Strains, Phase IV (KMG-V): Genome sequencing to study the core and pangenomes of soil and plant-associated prokaryotes.</title>
        <authorList>
            <person name="Whitman W."/>
        </authorList>
    </citation>
    <scope>NUCLEOTIDE SEQUENCE [LARGE SCALE GENOMIC DNA]</scope>
    <source>
        <strain evidence="2 3">ANJLi2</strain>
    </source>
</reference>
<evidence type="ECO:0000256" key="1">
    <source>
        <dbReference type="SAM" id="Phobius"/>
    </source>
</evidence>
<feature type="transmembrane region" description="Helical" evidence="1">
    <location>
        <begin position="21"/>
        <end position="42"/>
    </location>
</feature>
<name>A0ABR6PMM0_9SPHI</name>
<dbReference type="Proteomes" id="UP000541583">
    <property type="component" value="Unassembled WGS sequence"/>
</dbReference>
<feature type="transmembrane region" description="Helical" evidence="1">
    <location>
        <begin position="65"/>
        <end position="92"/>
    </location>
</feature>
<proteinExistence type="predicted"/>
<dbReference type="RefSeq" id="WP_076375049.1">
    <property type="nucleotide sequence ID" value="NZ_FTMG01000010.1"/>
</dbReference>
<comment type="caution">
    <text evidence="2">The sequence shown here is derived from an EMBL/GenBank/DDBJ whole genome shotgun (WGS) entry which is preliminary data.</text>
</comment>
<protein>
    <recommendedName>
        <fullName evidence="4">CAAX protease self-immunity</fullName>
    </recommendedName>
</protein>
<keyword evidence="3" id="KW-1185">Reference proteome</keyword>
<sequence>MLQLHHYTDEQDKTGYHVFKYIRFILLIVAIHISISLCFSYASKYYLKGILGQNTFPWNSTAEEFFAVVLFAPFVETWLLQVLTFNSFSYVANFTNLGKTPKTISLYCFPACYSQVYIPTIGYIQQMLFSAAFY</sequence>
<gene>
    <name evidence="2" type="ORF">HDF23_003789</name>
</gene>
<keyword evidence="1" id="KW-0472">Membrane</keyword>
<organism evidence="2 3">
    <name type="scientific">Mucilaginibacter lappiensis</name>
    <dbReference type="NCBI Taxonomy" id="354630"/>
    <lineage>
        <taxon>Bacteria</taxon>
        <taxon>Pseudomonadati</taxon>
        <taxon>Bacteroidota</taxon>
        <taxon>Sphingobacteriia</taxon>
        <taxon>Sphingobacteriales</taxon>
        <taxon>Sphingobacteriaceae</taxon>
        <taxon>Mucilaginibacter</taxon>
    </lineage>
</organism>
<feature type="transmembrane region" description="Helical" evidence="1">
    <location>
        <begin position="104"/>
        <end position="124"/>
    </location>
</feature>
<keyword evidence="1" id="KW-0812">Transmembrane</keyword>
<evidence type="ECO:0000313" key="2">
    <source>
        <dbReference type="EMBL" id="MBB6111022.1"/>
    </source>
</evidence>
<evidence type="ECO:0000313" key="3">
    <source>
        <dbReference type="Proteomes" id="UP000541583"/>
    </source>
</evidence>
<keyword evidence="1" id="KW-1133">Transmembrane helix</keyword>
<evidence type="ECO:0008006" key="4">
    <source>
        <dbReference type="Google" id="ProtNLM"/>
    </source>
</evidence>
<accession>A0ABR6PMM0</accession>